<accession>A0A6A6EG49</accession>
<evidence type="ECO:0000256" key="1">
    <source>
        <dbReference type="SAM" id="MobiDB-lite"/>
    </source>
</evidence>
<sequence length="178" mass="19310">MLAAGGAAATAPSKEPRFVRVTSISVQRQAWNREKESNKVHHLGGRDSSAINFDEGEGSNVDIAPVNDSVNSFECTPLTSTCNGRTIMICGSDGKWQATGNCKYSGCCVSAGDRAWRECGLDADHSPFPSSFLTRNIPGWAPTPWSLVTKAIDACALRKSHRLRFRFANFASDPQDRT</sequence>
<dbReference type="AlphaFoldDB" id="A0A6A6EG49"/>
<name>A0A6A6EG49_9PEZI</name>
<keyword evidence="3" id="KW-1185">Reference proteome</keyword>
<evidence type="ECO:0000313" key="3">
    <source>
        <dbReference type="Proteomes" id="UP000800200"/>
    </source>
</evidence>
<feature type="region of interest" description="Disordered" evidence="1">
    <location>
        <begin position="36"/>
        <end position="56"/>
    </location>
</feature>
<gene>
    <name evidence="2" type="ORF">K469DRAFT_811715</name>
</gene>
<dbReference type="EMBL" id="ML994618">
    <property type="protein sequence ID" value="KAF2190694.1"/>
    <property type="molecule type" value="Genomic_DNA"/>
</dbReference>
<dbReference type="Proteomes" id="UP000800200">
    <property type="component" value="Unassembled WGS sequence"/>
</dbReference>
<reference evidence="2" key="1">
    <citation type="journal article" date="2020" name="Stud. Mycol.">
        <title>101 Dothideomycetes genomes: a test case for predicting lifestyles and emergence of pathogens.</title>
        <authorList>
            <person name="Haridas S."/>
            <person name="Albert R."/>
            <person name="Binder M."/>
            <person name="Bloem J."/>
            <person name="Labutti K."/>
            <person name="Salamov A."/>
            <person name="Andreopoulos B."/>
            <person name="Baker S."/>
            <person name="Barry K."/>
            <person name="Bills G."/>
            <person name="Bluhm B."/>
            <person name="Cannon C."/>
            <person name="Castanera R."/>
            <person name="Culley D."/>
            <person name="Daum C."/>
            <person name="Ezra D."/>
            <person name="Gonzalez J."/>
            <person name="Henrissat B."/>
            <person name="Kuo A."/>
            <person name="Liang C."/>
            <person name="Lipzen A."/>
            <person name="Lutzoni F."/>
            <person name="Magnuson J."/>
            <person name="Mondo S."/>
            <person name="Nolan M."/>
            <person name="Ohm R."/>
            <person name="Pangilinan J."/>
            <person name="Park H.-J."/>
            <person name="Ramirez L."/>
            <person name="Alfaro M."/>
            <person name="Sun H."/>
            <person name="Tritt A."/>
            <person name="Yoshinaga Y."/>
            <person name="Zwiers L.-H."/>
            <person name="Turgeon B."/>
            <person name="Goodwin S."/>
            <person name="Spatafora J."/>
            <person name="Crous P."/>
            <person name="Grigoriev I."/>
        </authorList>
    </citation>
    <scope>NUCLEOTIDE SEQUENCE</scope>
    <source>
        <strain evidence="2">CBS 207.26</strain>
    </source>
</reference>
<organism evidence="2 3">
    <name type="scientific">Zopfia rhizophila CBS 207.26</name>
    <dbReference type="NCBI Taxonomy" id="1314779"/>
    <lineage>
        <taxon>Eukaryota</taxon>
        <taxon>Fungi</taxon>
        <taxon>Dikarya</taxon>
        <taxon>Ascomycota</taxon>
        <taxon>Pezizomycotina</taxon>
        <taxon>Dothideomycetes</taxon>
        <taxon>Dothideomycetes incertae sedis</taxon>
        <taxon>Zopfiaceae</taxon>
        <taxon>Zopfia</taxon>
    </lineage>
</organism>
<proteinExistence type="predicted"/>
<evidence type="ECO:0000313" key="2">
    <source>
        <dbReference type="EMBL" id="KAF2190694.1"/>
    </source>
</evidence>
<protein>
    <submittedName>
        <fullName evidence="2">Uncharacterized protein</fullName>
    </submittedName>
</protein>